<evidence type="ECO:0000313" key="1">
    <source>
        <dbReference type="EMBL" id="SCM74373.1"/>
    </source>
</evidence>
<reference evidence="1" key="1">
    <citation type="submission" date="2016-08" db="EMBL/GenBank/DDBJ databases">
        <authorList>
            <person name="Seilhamer J.J."/>
        </authorList>
    </citation>
    <scope>NUCLEOTIDE SEQUENCE</scope>
    <source>
        <strain evidence="1">86</strain>
    </source>
</reference>
<dbReference type="Gene3D" id="2.60.120.10">
    <property type="entry name" value="Jelly Rolls"/>
    <property type="match status" value="1"/>
</dbReference>
<dbReference type="Pfam" id="PF05962">
    <property type="entry name" value="HutD"/>
    <property type="match status" value="1"/>
</dbReference>
<organism evidence="1">
    <name type="scientific">uncultured Pleomorphomonas sp</name>
    <dbReference type="NCBI Taxonomy" id="442121"/>
    <lineage>
        <taxon>Bacteria</taxon>
        <taxon>Pseudomonadati</taxon>
        <taxon>Pseudomonadota</taxon>
        <taxon>Alphaproteobacteria</taxon>
        <taxon>Hyphomicrobiales</taxon>
        <taxon>Pleomorphomonadaceae</taxon>
        <taxon>Pleomorphomonas</taxon>
        <taxon>environmental samples</taxon>
    </lineage>
</organism>
<proteinExistence type="predicted"/>
<dbReference type="EMBL" id="FMJD01000005">
    <property type="protein sequence ID" value="SCM74373.1"/>
    <property type="molecule type" value="Genomic_DNA"/>
</dbReference>
<gene>
    <name evidence="1" type="ORF">KL86PLE_130193</name>
</gene>
<name>A0A212L9Y0_9HYPH</name>
<dbReference type="CDD" id="cd20293">
    <property type="entry name" value="cupin_HutD_N"/>
    <property type="match status" value="1"/>
</dbReference>
<dbReference type="InterPro" id="IPR014710">
    <property type="entry name" value="RmlC-like_jellyroll"/>
</dbReference>
<dbReference type="SUPFAM" id="SSF51182">
    <property type="entry name" value="RmlC-like cupins"/>
    <property type="match status" value="1"/>
</dbReference>
<protein>
    <submittedName>
        <fullName evidence="1">Putative Uncharacterized 21.2 kDa protein in hutC 3'region</fullName>
    </submittedName>
</protein>
<accession>A0A212L9Y0</accession>
<dbReference type="RefSeq" id="WP_288199733.1">
    <property type="nucleotide sequence ID" value="NZ_LT608334.1"/>
</dbReference>
<dbReference type="PANTHER" id="PTHR37943">
    <property type="entry name" value="PROTEIN VES"/>
    <property type="match status" value="1"/>
</dbReference>
<sequence length="192" mass="20279">MSLRLLTAADFRRLPWRNGRGTTLELVRRDDAAGALLWRLSVADVVEPGPFSPLPGIDRVITLIDGDGFDLDFGGARPPVPLRPFEPLTFSGDWSTAAVAVHGASRDFNVMTARGRIAAEVETARNGVMAAPLAYVFAARGGVVATTGGATVHAGTGELIECRQESEVRLEVDEAGTALAVRILASDGEALL</sequence>
<dbReference type="PANTHER" id="PTHR37943:SF1">
    <property type="entry name" value="PROTEIN VES"/>
    <property type="match status" value="1"/>
</dbReference>
<dbReference type="AlphaFoldDB" id="A0A212L9Y0"/>
<dbReference type="InterPro" id="IPR011051">
    <property type="entry name" value="RmlC_Cupin_sf"/>
</dbReference>
<dbReference type="InterPro" id="IPR010282">
    <property type="entry name" value="Uncharacterised_HutD/Ves"/>
</dbReference>